<dbReference type="Gene3D" id="2.30.110.10">
    <property type="entry name" value="Electron Transport, Fmn-binding Protein, Chain A"/>
    <property type="match status" value="1"/>
</dbReference>
<comment type="caution">
    <text evidence="2">The sequence shown here is derived from an EMBL/GenBank/DDBJ whole genome shotgun (WGS) entry which is preliminary data.</text>
</comment>
<evidence type="ECO:0000313" key="3">
    <source>
        <dbReference type="Proteomes" id="UP001501461"/>
    </source>
</evidence>
<dbReference type="PANTHER" id="PTHR40660">
    <property type="entry name" value="5'-PHOSPHATE OXIDASE PUTATIVE DOMAIN-CONTAINING PROTEIN-RELATED"/>
    <property type="match status" value="1"/>
</dbReference>
<organism evidence="2 3">
    <name type="scientific">Yaniella flava</name>
    <dbReference type="NCBI Taxonomy" id="287930"/>
    <lineage>
        <taxon>Bacteria</taxon>
        <taxon>Bacillati</taxon>
        <taxon>Actinomycetota</taxon>
        <taxon>Actinomycetes</taxon>
        <taxon>Micrococcales</taxon>
        <taxon>Micrococcaceae</taxon>
        <taxon>Yaniella</taxon>
    </lineage>
</organism>
<sequence>MSVEITDHMAKVLDEQLAFIATSSSDGAPNIGPKGSIGVLDDTALIYDETTGGQTLQNIQDGSPVTIAVVDRAWKNGYRFTGRAELLDAGDIFTTRVAARNDRGKAPQICSVLVHVDTVSTFRPV</sequence>
<evidence type="ECO:0000313" key="2">
    <source>
        <dbReference type="EMBL" id="GAA2045372.1"/>
    </source>
</evidence>
<proteinExistence type="predicted"/>
<dbReference type="EMBL" id="BAAAMN010000061">
    <property type="protein sequence ID" value="GAA2045372.1"/>
    <property type="molecule type" value="Genomic_DNA"/>
</dbReference>
<evidence type="ECO:0000259" key="1">
    <source>
        <dbReference type="Pfam" id="PF01243"/>
    </source>
</evidence>
<dbReference type="PANTHER" id="PTHR40660:SF1">
    <property type="entry name" value="5'-PHOSPHATE OXIDASE PUTATIVE DOMAIN-CONTAINING PROTEIN-RELATED"/>
    <property type="match status" value="1"/>
</dbReference>
<dbReference type="Pfam" id="PF01243">
    <property type="entry name" value="PNPOx_N"/>
    <property type="match status" value="1"/>
</dbReference>
<gene>
    <name evidence="2" type="ORF">GCM10009720_27830</name>
</gene>
<protein>
    <submittedName>
        <fullName evidence="2">Pyridoxamine 5'-phosphate oxidase family protein</fullName>
    </submittedName>
</protein>
<dbReference type="RefSeq" id="WP_343959815.1">
    <property type="nucleotide sequence ID" value="NZ_BAAAMN010000061.1"/>
</dbReference>
<keyword evidence="3" id="KW-1185">Reference proteome</keyword>
<accession>A0ABN2UX85</accession>
<dbReference type="Proteomes" id="UP001501461">
    <property type="component" value="Unassembled WGS sequence"/>
</dbReference>
<dbReference type="SUPFAM" id="SSF50475">
    <property type="entry name" value="FMN-binding split barrel"/>
    <property type="match status" value="1"/>
</dbReference>
<feature type="domain" description="Pyridoxamine 5'-phosphate oxidase N-terminal" evidence="1">
    <location>
        <begin position="6"/>
        <end position="96"/>
    </location>
</feature>
<dbReference type="InterPro" id="IPR011576">
    <property type="entry name" value="Pyridox_Oxase_N"/>
</dbReference>
<dbReference type="InterPro" id="IPR012349">
    <property type="entry name" value="Split_barrel_FMN-bd"/>
</dbReference>
<name>A0ABN2UX85_9MICC</name>
<reference evidence="2 3" key="1">
    <citation type="journal article" date="2019" name="Int. J. Syst. Evol. Microbiol.">
        <title>The Global Catalogue of Microorganisms (GCM) 10K type strain sequencing project: providing services to taxonomists for standard genome sequencing and annotation.</title>
        <authorList>
            <consortium name="The Broad Institute Genomics Platform"/>
            <consortium name="The Broad Institute Genome Sequencing Center for Infectious Disease"/>
            <person name="Wu L."/>
            <person name="Ma J."/>
        </authorList>
    </citation>
    <scope>NUCLEOTIDE SEQUENCE [LARGE SCALE GENOMIC DNA]</scope>
    <source>
        <strain evidence="2 3">JCM 13595</strain>
    </source>
</reference>